<dbReference type="RefSeq" id="WP_144278582.1">
    <property type="nucleotide sequence ID" value="NZ_CP041730.1"/>
</dbReference>
<name>A0A516SG99_9NEIS</name>
<accession>A0A516SG99</accession>
<keyword evidence="2" id="KW-1185">Reference proteome</keyword>
<sequence length="170" mass="18463">MSSDDSLHSTLRVLMSPPLTLRTNISVFHGSRVSNFALELSRSQDGGLSVVELCPDGELLAGRVVAGPGEAAALDEQALTRAMQTLWRDDTTPDMPAQEVQSIRVTSLLMASEAAHPFRVVQSWYYRLRGSEALLDVWSDERPPRTRSIPPPASPSIRALLANLQALASA</sequence>
<protein>
    <submittedName>
        <fullName evidence="1">Uncharacterized protein</fullName>
    </submittedName>
</protein>
<dbReference type="EMBL" id="CP041730">
    <property type="protein sequence ID" value="QDQ27189.1"/>
    <property type="molecule type" value="Genomic_DNA"/>
</dbReference>
<proteinExistence type="predicted"/>
<dbReference type="KEGG" id="cari:FNU76_12910"/>
<dbReference type="Proteomes" id="UP000317550">
    <property type="component" value="Chromosome"/>
</dbReference>
<organism evidence="1 2">
    <name type="scientific">Chitinimonas arctica</name>
    <dbReference type="NCBI Taxonomy" id="2594795"/>
    <lineage>
        <taxon>Bacteria</taxon>
        <taxon>Pseudomonadati</taxon>
        <taxon>Pseudomonadota</taxon>
        <taxon>Betaproteobacteria</taxon>
        <taxon>Neisseriales</taxon>
        <taxon>Chitinibacteraceae</taxon>
        <taxon>Chitinimonas</taxon>
    </lineage>
</organism>
<evidence type="ECO:0000313" key="2">
    <source>
        <dbReference type="Proteomes" id="UP000317550"/>
    </source>
</evidence>
<evidence type="ECO:0000313" key="1">
    <source>
        <dbReference type="EMBL" id="QDQ27189.1"/>
    </source>
</evidence>
<dbReference type="OrthoDB" id="9860112at2"/>
<dbReference type="AlphaFoldDB" id="A0A516SG99"/>
<reference evidence="2" key="1">
    <citation type="submission" date="2019-07" db="EMBL/GenBank/DDBJ databases">
        <title>Chitinimonas sp. nov., isolated from Ny-Alesund, arctica soil.</title>
        <authorList>
            <person name="Xu Q."/>
            <person name="Peng F."/>
        </authorList>
    </citation>
    <scope>NUCLEOTIDE SEQUENCE [LARGE SCALE GENOMIC DNA]</scope>
    <source>
        <strain evidence="2">R3-44</strain>
    </source>
</reference>
<gene>
    <name evidence="1" type="ORF">FNU76_12910</name>
</gene>